<keyword evidence="4 5" id="KW-0732">Signal</keyword>
<dbReference type="Pfam" id="PF16810">
    <property type="entry name" value="RXLR"/>
    <property type="match status" value="1"/>
</dbReference>
<keyword evidence="7" id="KW-1185">Reference proteome</keyword>
<name>A0A2P4Y445_9STRA</name>
<dbReference type="InterPro" id="IPR031825">
    <property type="entry name" value="RXLR"/>
</dbReference>
<comment type="function">
    <text evidence="5">Effector that suppresses plant defense responses during pathogen infection.</text>
</comment>
<dbReference type="EMBL" id="NCKW01005636">
    <property type="protein sequence ID" value="POM72586.1"/>
    <property type="molecule type" value="Genomic_DNA"/>
</dbReference>
<sequence>MRLLYILMAAVLTLSVPQTSVTASVDSDVALAGVMSLGFLHLVGAEQSRFLRGNDIAEDDKEERGFYEVVQKMMAKHFVDKMVRTESFSAVEKVDDLVTLNKISAEVDDQLKSVFKYAHETKKMSPKALTNEMKTIQGADDDIIEKAVGMYTDYLKRLGKAHVD</sequence>
<dbReference type="OrthoDB" id="98235at2759"/>
<organism evidence="6 7">
    <name type="scientific">Phytophthora palmivora</name>
    <dbReference type="NCBI Taxonomy" id="4796"/>
    <lineage>
        <taxon>Eukaryota</taxon>
        <taxon>Sar</taxon>
        <taxon>Stramenopiles</taxon>
        <taxon>Oomycota</taxon>
        <taxon>Peronosporomycetes</taxon>
        <taxon>Peronosporales</taxon>
        <taxon>Peronosporaceae</taxon>
        <taxon>Phytophthora</taxon>
    </lineage>
</organism>
<comment type="caution">
    <text evidence="6">The sequence shown here is derived from an EMBL/GenBank/DDBJ whole genome shotgun (WGS) entry which is preliminary data.</text>
</comment>
<keyword evidence="3 5" id="KW-0964">Secreted</keyword>
<comment type="subcellular location">
    <subcellularLocation>
        <location evidence="1 5">Secreted</location>
    </subcellularLocation>
</comment>
<protein>
    <recommendedName>
        <fullName evidence="5">RxLR effector protein</fullName>
    </recommendedName>
</protein>
<feature type="signal peptide" evidence="5">
    <location>
        <begin position="1"/>
        <end position="23"/>
    </location>
</feature>
<evidence type="ECO:0000256" key="1">
    <source>
        <dbReference type="ARBA" id="ARBA00004613"/>
    </source>
</evidence>
<evidence type="ECO:0000256" key="5">
    <source>
        <dbReference type="RuleBase" id="RU367124"/>
    </source>
</evidence>
<evidence type="ECO:0000313" key="7">
    <source>
        <dbReference type="Proteomes" id="UP000237271"/>
    </source>
</evidence>
<evidence type="ECO:0000313" key="6">
    <source>
        <dbReference type="EMBL" id="POM72586.1"/>
    </source>
</evidence>
<proteinExistence type="inferred from homology"/>
<comment type="domain">
    <text evidence="5">The RxLR-dEER motif acts to carry the protein into the host cell cytoplasm through binding to cell surface phosphatidylinositol-3-phosphate.</text>
</comment>
<evidence type="ECO:0000256" key="3">
    <source>
        <dbReference type="ARBA" id="ARBA00022525"/>
    </source>
</evidence>
<gene>
    <name evidence="6" type="ORF">PHPALM_10670</name>
</gene>
<reference evidence="6 7" key="1">
    <citation type="journal article" date="2017" name="Genome Biol. Evol.">
        <title>Phytophthora megakarya and P. palmivora, closely related causal agents of cacao black pod rot, underwent increases in genome sizes and gene numbers by different mechanisms.</title>
        <authorList>
            <person name="Ali S.S."/>
            <person name="Shao J."/>
            <person name="Lary D.J."/>
            <person name="Kronmiller B."/>
            <person name="Shen D."/>
            <person name="Strem M.D."/>
            <person name="Amoako-Attah I."/>
            <person name="Akrofi A.Y."/>
            <person name="Begoude B.A."/>
            <person name="Ten Hoopen G.M."/>
            <person name="Coulibaly K."/>
            <person name="Kebe B.I."/>
            <person name="Melnick R.L."/>
            <person name="Guiltinan M.J."/>
            <person name="Tyler B.M."/>
            <person name="Meinhardt L.W."/>
            <person name="Bailey B.A."/>
        </authorList>
    </citation>
    <scope>NUCLEOTIDE SEQUENCE [LARGE SCALE GENOMIC DNA]</scope>
    <source>
        <strain evidence="7">sbr112.9</strain>
    </source>
</reference>
<evidence type="ECO:0000256" key="4">
    <source>
        <dbReference type="ARBA" id="ARBA00022729"/>
    </source>
</evidence>
<evidence type="ECO:0000256" key="2">
    <source>
        <dbReference type="ARBA" id="ARBA00010400"/>
    </source>
</evidence>
<dbReference type="Proteomes" id="UP000237271">
    <property type="component" value="Unassembled WGS sequence"/>
</dbReference>
<dbReference type="AlphaFoldDB" id="A0A2P4Y445"/>
<feature type="chain" id="PRO_5044955308" description="RxLR effector protein" evidence="5">
    <location>
        <begin position="24"/>
        <end position="164"/>
    </location>
</feature>
<accession>A0A2P4Y445</accession>
<comment type="similarity">
    <text evidence="2 5">Belongs to the RxLR effector family.</text>
</comment>